<feature type="region of interest" description="Disordered" evidence="1">
    <location>
        <begin position="232"/>
        <end position="273"/>
    </location>
</feature>
<keyword evidence="2" id="KW-0695">RNA-directed DNA polymerase</keyword>
<comment type="caution">
    <text evidence="2">The sequence shown here is derived from an EMBL/GenBank/DDBJ whole genome shotgun (WGS) entry which is preliminary data.</text>
</comment>
<keyword evidence="2" id="KW-0808">Transferase</keyword>
<dbReference type="EMBL" id="BKCJ010431131">
    <property type="protein sequence ID" value="GFA47849.1"/>
    <property type="molecule type" value="Genomic_DNA"/>
</dbReference>
<protein>
    <submittedName>
        <fullName evidence="2">Reverse transcriptase domain-containing protein</fullName>
    </submittedName>
</protein>
<dbReference type="GO" id="GO:0003964">
    <property type="term" value="F:RNA-directed DNA polymerase activity"/>
    <property type="evidence" value="ECO:0007669"/>
    <property type="project" value="UniProtKB-KW"/>
</dbReference>
<feature type="non-terminal residue" evidence="2">
    <location>
        <position position="334"/>
    </location>
</feature>
<reference evidence="2" key="1">
    <citation type="journal article" date="2019" name="Sci. Rep.">
        <title>Draft genome of Tanacetum cinerariifolium, the natural source of mosquito coil.</title>
        <authorList>
            <person name="Yamashiro T."/>
            <person name="Shiraishi A."/>
            <person name="Satake H."/>
            <person name="Nakayama K."/>
        </authorList>
    </citation>
    <scope>NUCLEOTIDE SEQUENCE</scope>
</reference>
<accession>A0A699JQD3</accession>
<evidence type="ECO:0000313" key="2">
    <source>
        <dbReference type="EMBL" id="GFA47849.1"/>
    </source>
</evidence>
<dbReference type="AlphaFoldDB" id="A0A699JQD3"/>
<evidence type="ECO:0000256" key="1">
    <source>
        <dbReference type="SAM" id="MobiDB-lite"/>
    </source>
</evidence>
<keyword evidence="2" id="KW-0548">Nucleotidyltransferase</keyword>
<feature type="compositionally biased region" description="Low complexity" evidence="1">
    <location>
        <begin position="246"/>
        <end position="258"/>
    </location>
</feature>
<name>A0A699JQD3_TANCI</name>
<sequence length="334" mass="37282">MSTRSTVRNLFPPLDNLELTIQRRSRANPTLLNDFEMATEGNGDPLVPDLRTIKELCQPSLNGRGGPIAPITIQATNFRLKNDMIQQVQNSCQFHGGTFMKRRPEECYDLIKNMTAHHNDWDNSAQWSESSSSIPSSPDQEIVALKAEMAEINKNLMRVLQVNQQVKAVTPNCETYGGPHSYNDCPATIGQTQNVYAAGAYQGGNSYQPQGNRNLLSYHSNNYLGPLGFNQNKNFQSQNRNHEIPQGNNQGRNQFFQGASHGQNPPSAYQAPAYQAPGYQAPVHQPSIPQPQVVTTAEFINHMKENDAILKNMQTNMTSLTNSNLELKNMFGQF</sequence>
<proteinExistence type="predicted"/>
<organism evidence="2">
    <name type="scientific">Tanacetum cinerariifolium</name>
    <name type="common">Dalmatian daisy</name>
    <name type="synonym">Chrysanthemum cinerariifolium</name>
    <dbReference type="NCBI Taxonomy" id="118510"/>
    <lineage>
        <taxon>Eukaryota</taxon>
        <taxon>Viridiplantae</taxon>
        <taxon>Streptophyta</taxon>
        <taxon>Embryophyta</taxon>
        <taxon>Tracheophyta</taxon>
        <taxon>Spermatophyta</taxon>
        <taxon>Magnoliopsida</taxon>
        <taxon>eudicotyledons</taxon>
        <taxon>Gunneridae</taxon>
        <taxon>Pentapetalae</taxon>
        <taxon>asterids</taxon>
        <taxon>campanulids</taxon>
        <taxon>Asterales</taxon>
        <taxon>Asteraceae</taxon>
        <taxon>Asteroideae</taxon>
        <taxon>Anthemideae</taxon>
        <taxon>Anthemidinae</taxon>
        <taxon>Tanacetum</taxon>
    </lineage>
</organism>
<gene>
    <name evidence="2" type="ORF">Tci_619821</name>
</gene>